<keyword evidence="3" id="KW-0326">Glycosidase</keyword>
<gene>
    <name evidence="6" type="ORF">METZ01_LOCUS56149</name>
</gene>
<accession>A0A381SGV3</accession>
<dbReference type="InterPro" id="IPR051801">
    <property type="entry name" value="GH28_Enzymes"/>
</dbReference>
<dbReference type="PANTHER" id="PTHR31339:SF9">
    <property type="entry name" value="PLASMIN AND FIBRONECTIN-BINDING PROTEIN A"/>
    <property type="match status" value="1"/>
</dbReference>
<evidence type="ECO:0000313" key="6">
    <source>
        <dbReference type="EMBL" id="SVA03295.1"/>
    </source>
</evidence>
<evidence type="ECO:0000256" key="3">
    <source>
        <dbReference type="ARBA" id="ARBA00023295"/>
    </source>
</evidence>
<dbReference type="InterPro" id="IPR024535">
    <property type="entry name" value="RHGA/B-epi-like_pectate_lyase"/>
</dbReference>
<dbReference type="InterPro" id="IPR000743">
    <property type="entry name" value="Glyco_hydro_28"/>
</dbReference>
<organism evidence="6">
    <name type="scientific">marine metagenome</name>
    <dbReference type="NCBI Taxonomy" id="408172"/>
    <lineage>
        <taxon>unclassified sequences</taxon>
        <taxon>metagenomes</taxon>
        <taxon>ecological metagenomes</taxon>
    </lineage>
</organism>
<keyword evidence="2" id="KW-0378">Hydrolase</keyword>
<dbReference type="GO" id="GO:0005975">
    <property type="term" value="P:carbohydrate metabolic process"/>
    <property type="evidence" value="ECO:0007669"/>
    <property type="project" value="InterPro"/>
</dbReference>
<dbReference type="EMBL" id="UINC01003092">
    <property type="protein sequence ID" value="SVA03295.1"/>
    <property type="molecule type" value="Genomic_DNA"/>
</dbReference>
<dbReference type="GO" id="GO:0004650">
    <property type="term" value="F:polygalacturonase activity"/>
    <property type="evidence" value="ECO:0007669"/>
    <property type="project" value="InterPro"/>
</dbReference>
<feature type="domain" description="Rhamnogalacturonase A/B/Epimerase-like pectate lyase" evidence="5">
    <location>
        <begin position="56"/>
        <end position="111"/>
    </location>
</feature>
<dbReference type="SUPFAM" id="SSF51126">
    <property type="entry name" value="Pectin lyase-like"/>
    <property type="match status" value="1"/>
</dbReference>
<reference evidence="6" key="1">
    <citation type="submission" date="2018-05" db="EMBL/GenBank/DDBJ databases">
        <authorList>
            <person name="Lanie J.A."/>
            <person name="Ng W.-L."/>
            <person name="Kazmierczak K.M."/>
            <person name="Andrzejewski T.M."/>
            <person name="Davidsen T.M."/>
            <person name="Wayne K.J."/>
            <person name="Tettelin H."/>
            <person name="Glass J.I."/>
            <person name="Rusch D."/>
            <person name="Podicherti R."/>
            <person name="Tsui H.-C.T."/>
            <person name="Winkler M.E."/>
        </authorList>
    </citation>
    <scope>NUCLEOTIDE SEQUENCE</scope>
</reference>
<dbReference type="PANTHER" id="PTHR31339">
    <property type="entry name" value="PECTIN LYASE-RELATED"/>
    <property type="match status" value="1"/>
</dbReference>
<dbReference type="AlphaFoldDB" id="A0A381SGV3"/>
<evidence type="ECO:0000256" key="1">
    <source>
        <dbReference type="ARBA" id="ARBA00008834"/>
    </source>
</evidence>
<protein>
    <recommendedName>
        <fullName evidence="5">Rhamnogalacturonase A/B/Epimerase-like pectate lyase domain-containing protein</fullName>
    </recommendedName>
</protein>
<sequence length="732" mass="80551">MPVKAVTKNTSYVLLTIAILVGSTYSASAAESAKGWDLLPEILKRIVPPSFPDRDFNVTDYGAEGDGITDCNPAIQKAISACTKAGGGRVIVPTGVFLSNGPIHLDNNVNLHVTKNATIMFGTHFEDYLPHVRVRWEGTECYNYSPLVYAYKKTNIAITGSGKLNGQAESSWGLWPLKLKPRTTTNEELRKLNHDNVAVEDIRIYGKPTMIEPFECTNVLIEGVTLNDYPFWCVHPTFCTNVTVRKLKIVSHNSNNDGINPDSCTDVLIEDCYLDQSDDCLAIKAGRDNSAWRSGRPCQNIVIRNMPSNFDGVAIGSECSGGVRNVFVYDCDYEDGNILYCKSNLDRGGFIKDIYIKNLNVGKARILRLRNNYHGYRGGNFPTEFRNINIENVNIGEGSDETISVAGVEKALVYDVFLKNIVVDTVRPPVLHLRLVENIVLTNVSIAGKIQPSHPPLLPPLEKELEGTASIAPRHSGPWSNPSNWETGRDGARLDWTADDADRLPDARIDERILIGKSKVVKSGVRLTLDRDVEGEFEVRVYEQSTLIIPDGHTLKIKGPLIVDRTHSVARQLGGTVEIGRNLDIDAAIGGEYVITGGSLQVGKLSLNEGAFIVNDYRGNIESINVRGEYRTGDGEGNTVTKFVAHRDGVTPIQCQDLNLDAYTGEYLIVDISAYDAEKNGDLVLFIYRGNRNGEFDGGPENPNPQVTIVGGNADVVYDDARKQIKLANIRP</sequence>
<dbReference type="Pfam" id="PF12708">
    <property type="entry name" value="Pect-lyase_RHGA_epim"/>
    <property type="match status" value="1"/>
</dbReference>
<feature type="region of interest" description="Disordered" evidence="4">
    <location>
        <begin position="471"/>
        <end position="491"/>
    </location>
</feature>
<name>A0A381SGV3_9ZZZZ</name>
<evidence type="ECO:0000259" key="5">
    <source>
        <dbReference type="Pfam" id="PF12708"/>
    </source>
</evidence>
<dbReference type="Pfam" id="PF00295">
    <property type="entry name" value="Glyco_hydro_28"/>
    <property type="match status" value="1"/>
</dbReference>
<dbReference type="Gene3D" id="2.160.20.10">
    <property type="entry name" value="Single-stranded right-handed beta-helix, Pectin lyase-like"/>
    <property type="match status" value="1"/>
</dbReference>
<dbReference type="InterPro" id="IPR012334">
    <property type="entry name" value="Pectin_lyas_fold"/>
</dbReference>
<evidence type="ECO:0000256" key="4">
    <source>
        <dbReference type="SAM" id="MobiDB-lite"/>
    </source>
</evidence>
<evidence type="ECO:0000256" key="2">
    <source>
        <dbReference type="ARBA" id="ARBA00022801"/>
    </source>
</evidence>
<dbReference type="InterPro" id="IPR011050">
    <property type="entry name" value="Pectin_lyase_fold/virulence"/>
</dbReference>
<comment type="similarity">
    <text evidence="1">Belongs to the glycosyl hydrolase 28 family.</text>
</comment>
<proteinExistence type="inferred from homology"/>